<accession>A0ACA9N9W3</accession>
<organism evidence="1 2">
    <name type="scientific">Dentiscutata heterogama</name>
    <dbReference type="NCBI Taxonomy" id="1316150"/>
    <lineage>
        <taxon>Eukaryota</taxon>
        <taxon>Fungi</taxon>
        <taxon>Fungi incertae sedis</taxon>
        <taxon>Mucoromycota</taxon>
        <taxon>Glomeromycotina</taxon>
        <taxon>Glomeromycetes</taxon>
        <taxon>Diversisporales</taxon>
        <taxon>Gigasporaceae</taxon>
        <taxon>Dentiscutata</taxon>
    </lineage>
</organism>
<reference evidence="1" key="1">
    <citation type="submission" date="2021-06" db="EMBL/GenBank/DDBJ databases">
        <authorList>
            <person name="Kallberg Y."/>
            <person name="Tangrot J."/>
            <person name="Rosling A."/>
        </authorList>
    </citation>
    <scope>NUCLEOTIDE SEQUENCE</scope>
    <source>
        <strain evidence="1">IL203A</strain>
    </source>
</reference>
<dbReference type="EMBL" id="CAJVPU010014908">
    <property type="protein sequence ID" value="CAG8643098.1"/>
    <property type="molecule type" value="Genomic_DNA"/>
</dbReference>
<evidence type="ECO:0000313" key="2">
    <source>
        <dbReference type="Proteomes" id="UP000789702"/>
    </source>
</evidence>
<protein>
    <submittedName>
        <fullName evidence="1">3842_t:CDS:1</fullName>
    </submittedName>
</protein>
<dbReference type="Proteomes" id="UP000789702">
    <property type="component" value="Unassembled WGS sequence"/>
</dbReference>
<name>A0ACA9N9W3_9GLOM</name>
<sequence length="111" mass="13558">AWMKIDKWAVFKNRLLEFEVQEFYGRVKYYFTYQFNGNTHLMALIQWTQKVNEDEYELKFFREFGTKQFIDMRVIDRCVGFLECRNLLFIIDKEVNDPDDSNIESSSKDNR</sequence>
<keyword evidence="2" id="KW-1185">Reference proteome</keyword>
<proteinExistence type="predicted"/>
<feature type="non-terminal residue" evidence="1">
    <location>
        <position position="1"/>
    </location>
</feature>
<gene>
    <name evidence="1" type="ORF">DHETER_LOCUS8933</name>
</gene>
<comment type="caution">
    <text evidence="1">The sequence shown here is derived from an EMBL/GenBank/DDBJ whole genome shotgun (WGS) entry which is preliminary data.</text>
</comment>
<evidence type="ECO:0000313" key="1">
    <source>
        <dbReference type="EMBL" id="CAG8643098.1"/>
    </source>
</evidence>